<sequence length="525" mass="59441">MSSSRLPINEDTIRSLQAQLSLLEHSLGKPEAIPAQDMSQTLPAPMSRHNFAPLSRLDELTSKLKEKLDQIEQPSLRQAQTNREAKKEFLDTTDYRLNYTFPSQLAQQRPFDFDDNYYKEEDSCEMNDKLAAIEGMKALERIESRKKRNEIQRQMDETRKELDYLKMQEQRLEIEQLQALSMKGQSYKEMNSVNVEVGSPDNNVDENSDSEQPTYTICREDENQLAERISSLERVMVKVLAETDDNKNQIAELKNTLLGKKTVAQNTQPANKLYSSTPHQKAKSNISQTARETLQRVEKLFRSQPESTAFFASTFALLSVAKTPNIQNKIKQVIQAEVEGTGSEIEVSDGEISELDRAGRLADLYQKKLPELVENLLNPLLFHLVNKNDSLSHADIKTFVDKFSLNAGVLSLPSRQRDSFKGELLLYLSTFVGNKKIERDAIVTDLTKILVTLIEKIRIDKQMDAHGDKEDNPTKSNPKIQLTEAELQALTSYGSGEDDSSDDFDEVEIIEKVAASAVTEIGDDN</sequence>
<accession>E4WZG2</accession>
<keyword evidence="3" id="KW-1185">Reference proteome</keyword>
<dbReference type="InParanoid" id="E4WZG2"/>
<name>E4WZG2_OIKDI</name>
<reference evidence="2" key="1">
    <citation type="journal article" date="2010" name="Science">
        <title>Plasticity of animal genome architecture unmasked by rapid evolution of a pelagic tunicate.</title>
        <authorList>
            <person name="Denoeud F."/>
            <person name="Henriet S."/>
            <person name="Mungpakdee S."/>
            <person name="Aury J.M."/>
            <person name="Da Silva C."/>
            <person name="Brinkmann H."/>
            <person name="Mikhaleva J."/>
            <person name="Olsen L.C."/>
            <person name="Jubin C."/>
            <person name="Canestro C."/>
            <person name="Bouquet J.M."/>
            <person name="Danks G."/>
            <person name="Poulain J."/>
            <person name="Campsteijn C."/>
            <person name="Adamski M."/>
            <person name="Cross I."/>
            <person name="Yadetie F."/>
            <person name="Muffato M."/>
            <person name="Louis A."/>
            <person name="Butcher S."/>
            <person name="Tsagkogeorga G."/>
            <person name="Konrad A."/>
            <person name="Singh S."/>
            <person name="Jensen M.F."/>
            <person name="Cong E.H."/>
            <person name="Eikeseth-Otteraa H."/>
            <person name="Noel B."/>
            <person name="Anthouard V."/>
            <person name="Porcel B.M."/>
            <person name="Kachouri-Lafond R."/>
            <person name="Nishino A."/>
            <person name="Ugolini M."/>
            <person name="Chourrout P."/>
            <person name="Nishida H."/>
            <person name="Aasland R."/>
            <person name="Huzurbazar S."/>
            <person name="Westhof E."/>
            <person name="Delsuc F."/>
            <person name="Lehrach H."/>
            <person name="Reinhardt R."/>
            <person name="Weissenbach J."/>
            <person name="Roy S.W."/>
            <person name="Artiguenave F."/>
            <person name="Postlethwait J.H."/>
            <person name="Manak J.R."/>
            <person name="Thompson E.M."/>
            <person name="Jaillon O."/>
            <person name="Du Pasquier L."/>
            <person name="Boudinot P."/>
            <person name="Liberles D.A."/>
            <person name="Volff J.N."/>
            <person name="Philippe H."/>
            <person name="Lenhard B."/>
            <person name="Roest Crollius H."/>
            <person name="Wincker P."/>
            <person name="Chourrout D."/>
        </authorList>
    </citation>
    <scope>NUCLEOTIDE SEQUENCE [LARGE SCALE GENOMIC DNA]</scope>
</reference>
<proteinExistence type="predicted"/>
<dbReference type="EMBL" id="FN653019">
    <property type="protein sequence ID" value="CBY22558.1"/>
    <property type="molecule type" value="Genomic_DNA"/>
</dbReference>
<evidence type="ECO:0000313" key="2">
    <source>
        <dbReference type="EMBL" id="CBY22558.1"/>
    </source>
</evidence>
<dbReference type="Proteomes" id="UP000001307">
    <property type="component" value="Unassembled WGS sequence"/>
</dbReference>
<dbReference type="OrthoDB" id="10416624at2759"/>
<keyword evidence="1" id="KW-0175">Coiled coil</keyword>
<organism evidence="2">
    <name type="scientific">Oikopleura dioica</name>
    <name type="common">Tunicate</name>
    <dbReference type="NCBI Taxonomy" id="34765"/>
    <lineage>
        <taxon>Eukaryota</taxon>
        <taxon>Metazoa</taxon>
        <taxon>Chordata</taxon>
        <taxon>Tunicata</taxon>
        <taxon>Appendicularia</taxon>
        <taxon>Copelata</taxon>
        <taxon>Oikopleuridae</taxon>
        <taxon>Oikopleura</taxon>
    </lineage>
</organism>
<gene>
    <name evidence="2" type="ORF">GSOID_T00013319001</name>
</gene>
<evidence type="ECO:0000313" key="3">
    <source>
        <dbReference type="Proteomes" id="UP000001307"/>
    </source>
</evidence>
<dbReference type="AlphaFoldDB" id="E4WZG2"/>
<protein>
    <submittedName>
        <fullName evidence="2">Uncharacterized protein</fullName>
    </submittedName>
</protein>
<feature type="coiled-coil region" evidence="1">
    <location>
        <begin position="141"/>
        <end position="175"/>
    </location>
</feature>
<evidence type="ECO:0000256" key="1">
    <source>
        <dbReference type="SAM" id="Coils"/>
    </source>
</evidence>